<dbReference type="AlphaFoldDB" id="A0AAD4XBV2"/>
<dbReference type="PANTHER" id="PTHR45848:SF6">
    <property type="entry name" value="OS02G0251700 PROTEIN"/>
    <property type="match status" value="1"/>
</dbReference>
<name>A0AAD4XBV2_9MAGN</name>
<comment type="caution">
    <text evidence="2">The sequence shown here is derived from an EMBL/GenBank/DDBJ whole genome shotgun (WGS) entry which is preliminary data.</text>
</comment>
<accession>A0AAD4XBV2</accession>
<dbReference type="Proteomes" id="UP001202328">
    <property type="component" value="Unassembled WGS sequence"/>
</dbReference>
<keyword evidence="3" id="KW-1185">Reference proteome</keyword>
<organism evidence="2 3">
    <name type="scientific">Papaver atlanticum</name>
    <dbReference type="NCBI Taxonomy" id="357466"/>
    <lineage>
        <taxon>Eukaryota</taxon>
        <taxon>Viridiplantae</taxon>
        <taxon>Streptophyta</taxon>
        <taxon>Embryophyta</taxon>
        <taxon>Tracheophyta</taxon>
        <taxon>Spermatophyta</taxon>
        <taxon>Magnoliopsida</taxon>
        <taxon>Ranunculales</taxon>
        <taxon>Papaveraceae</taxon>
        <taxon>Papaveroideae</taxon>
        <taxon>Papaver</taxon>
    </lineage>
</organism>
<reference evidence="2" key="1">
    <citation type="submission" date="2022-04" db="EMBL/GenBank/DDBJ databases">
        <title>A functionally conserved STORR gene fusion in Papaver species that diverged 16.8 million years ago.</title>
        <authorList>
            <person name="Catania T."/>
        </authorList>
    </citation>
    <scope>NUCLEOTIDE SEQUENCE</scope>
    <source>
        <strain evidence="2">S-188037</strain>
    </source>
</reference>
<dbReference type="GO" id="GO:0008138">
    <property type="term" value="F:protein tyrosine/serine/threonine phosphatase activity"/>
    <property type="evidence" value="ECO:0007669"/>
    <property type="project" value="TreeGrafter"/>
</dbReference>
<sequence length="70" mass="8274">METKMEEPQVVYGCKKCRRMVVAHENVVSHEPGAREQCFKWKKRSMQCSCGTWVNPAFQLHKYRIDECPL</sequence>
<protein>
    <submittedName>
        <fullName evidence="2">Uncharacterized protein</fullName>
    </submittedName>
</protein>
<evidence type="ECO:0000313" key="2">
    <source>
        <dbReference type="EMBL" id="KAI3877680.1"/>
    </source>
</evidence>
<evidence type="ECO:0000313" key="3">
    <source>
        <dbReference type="Proteomes" id="UP001202328"/>
    </source>
</evidence>
<proteinExistence type="inferred from homology"/>
<gene>
    <name evidence="2" type="ORF">MKW98_020161</name>
</gene>
<dbReference type="EMBL" id="JAJJMB010012369">
    <property type="protein sequence ID" value="KAI3877680.1"/>
    <property type="molecule type" value="Genomic_DNA"/>
</dbReference>
<dbReference type="PANTHER" id="PTHR45848">
    <property type="entry name" value="DUAL SPECIFICITY PROTEIN PHOSPHATASE 12 FAMILY MEMBER"/>
    <property type="match status" value="1"/>
</dbReference>
<evidence type="ECO:0000256" key="1">
    <source>
        <dbReference type="ARBA" id="ARBA00008601"/>
    </source>
</evidence>
<comment type="similarity">
    <text evidence="1">Belongs to the protein-tyrosine phosphatase family. Non-receptor class dual specificity subfamily.</text>
</comment>